<reference evidence="1 2" key="2">
    <citation type="journal article" date="2022" name="Mol. Ecol. Resour.">
        <title>The genomes of chicory, endive, great burdock and yacon provide insights into Asteraceae paleo-polyploidization history and plant inulin production.</title>
        <authorList>
            <person name="Fan W."/>
            <person name="Wang S."/>
            <person name="Wang H."/>
            <person name="Wang A."/>
            <person name="Jiang F."/>
            <person name="Liu H."/>
            <person name="Zhao H."/>
            <person name="Xu D."/>
            <person name="Zhang Y."/>
        </authorList>
    </citation>
    <scope>NUCLEOTIDE SEQUENCE [LARGE SCALE GENOMIC DNA]</scope>
    <source>
        <strain evidence="2">cv. Yunnan</strain>
        <tissue evidence="1">Leaves</tissue>
    </source>
</reference>
<evidence type="ECO:0000313" key="2">
    <source>
        <dbReference type="Proteomes" id="UP001056120"/>
    </source>
</evidence>
<proteinExistence type="predicted"/>
<gene>
    <name evidence="1" type="ORF">L1987_39430</name>
</gene>
<protein>
    <submittedName>
        <fullName evidence="1">Uncharacterized protein</fullName>
    </submittedName>
</protein>
<dbReference type="Proteomes" id="UP001056120">
    <property type="component" value="Linkage Group LG12"/>
</dbReference>
<evidence type="ECO:0000313" key="1">
    <source>
        <dbReference type="EMBL" id="KAI3796747.1"/>
    </source>
</evidence>
<reference evidence="2" key="1">
    <citation type="journal article" date="2022" name="Mol. Ecol. Resour.">
        <title>The genomes of chicory, endive, great burdock and yacon provide insights into Asteraceae palaeo-polyploidization history and plant inulin production.</title>
        <authorList>
            <person name="Fan W."/>
            <person name="Wang S."/>
            <person name="Wang H."/>
            <person name="Wang A."/>
            <person name="Jiang F."/>
            <person name="Liu H."/>
            <person name="Zhao H."/>
            <person name="Xu D."/>
            <person name="Zhang Y."/>
        </authorList>
    </citation>
    <scope>NUCLEOTIDE SEQUENCE [LARGE SCALE GENOMIC DNA]</scope>
    <source>
        <strain evidence="2">cv. Yunnan</strain>
    </source>
</reference>
<dbReference type="EMBL" id="CM042029">
    <property type="protein sequence ID" value="KAI3796747.1"/>
    <property type="molecule type" value="Genomic_DNA"/>
</dbReference>
<accession>A0ACB9HLT0</accession>
<name>A0ACB9HLT0_9ASTR</name>
<comment type="caution">
    <text evidence="1">The sequence shown here is derived from an EMBL/GenBank/DDBJ whole genome shotgun (WGS) entry which is preliminary data.</text>
</comment>
<sequence>MEEDEAANVNGNGIRLHHTTQTWAGQVYGVPLTGMANHRLCVMGMRGRGVSASSAFHDTAHHVAWGVALEALILSQAFAWGVALEALILSQALGNQATSTPRFFSFGYTIKCFKQGWIESLIGGLDGWNLRKQMYLGCSSFAKSRKPNRKEKSAKG</sequence>
<keyword evidence="2" id="KW-1185">Reference proteome</keyword>
<organism evidence="1 2">
    <name type="scientific">Smallanthus sonchifolius</name>
    <dbReference type="NCBI Taxonomy" id="185202"/>
    <lineage>
        <taxon>Eukaryota</taxon>
        <taxon>Viridiplantae</taxon>
        <taxon>Streptophyta</taxon>
        <taxon>Embryophyta</taxon>
        <taxon>Tracheophyta</taxon>
        <taxon>Spermatophyta</taxon>
        <taxon>Magnoliopsida</taxon>
        <taxon>eudicotyledons</taxon>
        <taxon>Gunneridae</taxon>
        <taxon>Pentapetalae</taxon>
        <taxon>asterids</taxon>
        <taxon>campanulids</taxon>
        <taxon>Asterales</taxon>
        <taxon>Asteraceae</taxon>
        <taxon>Asteroideae</taxon>
        <taxon>Heliantheae alliance</taxon>
        <taxon>Millerieae</taxon>
        <taxon>Smallanthus</taxon>
    </lineage>
</organism>